<evidence type="ECO:0000259" key="2">
    <source>
        <dbReference type="PROSITE" id="PS50110"/>
    </source>
</evidence>
<dbReference type="EMBL" id="FTMD01000017">
    <property type="protein sequence ID" value="SIR48871.1"/>
    <property type="molecule type" value="Genomic_DNA"/>
</dbReference>
<dbReference type="PROSITE" id="PS50110">
    <property type="entry name" value="RESPONSE_REGULATORY"/>
    <property type="match status" value="1"/>
</dbReference>
<dbReference type="GO" id="GO:0000160">
    <property type="term" value="P:phosphorelay signal transduction system"/>
    <property type="evidence" value="ECO:0007669"/>
    <property type="project" value="InterPro"/>
</dbReference>
<dbReference type="SMART" id="SM00448">
    <property type="entry name" value="REC"/>
    <property type="match status" value="1"/>
</dbReference>
<dbReference type="Gene3D" id="3.20.20.450">
    <property type="entry name" value="EAL domain"/>
    <property type="match status" value="1"/>
</dbReference>
<dbReference type="PANTHER" id="PTHR33121:SF79">
    <property type="entry name" value="CYCLIC DI-GMP PHOSPHODIESTERASE PDED-RELATED"/>
    <property type="match status" value="1"/>
</dbReference>
<dbReference type="Gene3D" id="3.40.50.2300">
    <property type="match status" value="1"/>
</dbReference>
<protein>
    <submittedName>
        <fullName evidence="4">EAL domain, c-di-GMP-specific phosphodiesterase class I (Or its enzymatically inactive variant)</fullName>
    </submittedName>
</protein>
<evidence type="ECO:0000256" key="1">
    <source>
        <dbReference type="PROSITE-ProRule" id="PRU00169"/>
    </source>
</evidence>
<feature type="domain" description="EAL" evidence="3">
    <location>
        <begin position="142"/>
        <end position="395"/>
    </location>
</feature>
<evidence type="ECO:0000313" key="5">
    <source>
        <dbReference type="Proteomes" id="UP000186819"/>
    </source>
</evidence>
<dbReference type="Pfam" id="PF00563">
    <property type="entry name" value="EAL"/>
    <property type="match status" value="1"/>
</dbReference>
<dbReference type="InterPro" id="IPR001789">
    <property type="entry name" value="Sig_transdc_resp-reg_receiver"/>
</dbReference>
<feature type="domain" description="Response regulatory" evidence="2">
    <location>
        <begin position="9"/>
        <end position="131"/>
    </location>
</feature>
<dbReference type="InterPro" id="IPR001633">
    <property type="entry name" value="EAL_dom"/>
</dbReference>
<proteinExistence type="predicted"/>
<dbReference type="SUPFAM" id="SSF141868">
    <property type="entry name" value="EAL domain-like"/>
    <property type="match status" value="1"/>
</dbReference>
<accession>A0A1N7BBX5</accession>
<dbReference type="Proteomes" id="UP000186819">
    <property type="component" value="Unassembled WGS sequence"/>
</dbReference>
<dbReference type="InterPro" id="IPR011006">
    <property type="entry name" value="CheY-like_superfamily"/>
</dbReference>
<reference evidence="5" key="1">
    <citation type="submission" date="2017-01" db="EMBL/GenBank/DDBJ databases">
        <authorList>
            <person name="Varghese N."/>
            <person name="Submissions S."/>
        </authorList>
    </citation>
    <scope>NUCLEOTIDE SEQUENCE [LARGE SCALE GENOMIC DNA]</scope>
    <source>
        <strain evidence="5">ATCC 51758</strain>
    </source>
</reference>
<dbReference type="AlphaFoldDB" id="A0A1N7BBX5"/>
<evidence type="ECO:0000259" key="3">
    <source>
        <dbReference type="PROSITE" id="PS50883"/>
    </source>
</evidence>
<dbReference type="SUPFAM" id="SSF52172">
    <property type="entry name" value="CheY-like"/>
    <property type="match status" value="1"/>
</dbReference>
<evidence type="ECO:0000313" key="4">
    <source>
        <dbReference type="EMBL" id="SIR48871.1"/>
    </source>
</evidence>
<gene>
    <name evidence="4" type="ORF">SAMN05421829_11734</name>
</gene>
<dbReference type="CDD" id="cd01948">
    <property type="entry name" value="EAL"/>
    <property type="match status" value="1"/>
</dbReference>
<name>A0A1N7BBX5_9RHOO</name>
<dbReference type="PANTHER" id="PTHR33121">
    <property type="entry name" value="CYCLIC DI-GMP PHOSPHODIESTERASE PDEF"/>
    <property type="match status" value="1"/>
</dbReference>
<dbReference type="InterPro" id="IPR050706">
    <property type="entry name" value="Cyclic-di-GMP_PDE-like"/>
</dbReference>
<dbReference type="Pfam" id="PF00072">
    <property type="entry name" value="Response_reg"/>
    <property type="match status" value="1"/>
</dbReference>
<keyword evidence="5" id="KW-1185">Reference proteome</keyword>
<organism evidence="4 5">
    <name type="scientific">Aromatoleum tolulyticum</name>
    <dbReference type="NCBI Taxonomy" id="34027"/>
    <lineage>
        <taxon>Bacteria</taxon>
        <taxon>Pseudomonadati</taxon>
        <taxon>Pseudomonadota</taxon>
        <taxon>Betaproteobacteria</taxon>
        <taxon>Rhodocyclales</taxon>
        <taxon>Rhodocyclaceae</taxon>
        <taxon>Aromatoleum</taxon>
    </lineage>
</organism>
<dbReference type="GO" id="GO:0071111">
    <property type="term" value="F:cyclic-guanylate-specific phosphodiesterase activity"/>
    <property type="evidence" value="ECO:0007669"/>
    <property type="project" value="InterPro"/>
</dbReference>
<dbReference type="InterPro" id="IPR035919">
    <property type="entry name" value="EAL_sf"/>
</dbReference>
<sequence length="409" mass="45297">MKDPRVRMKILILDDDPILCKILAAQLSALQAGEVRCHARARDALARIAGGDGDIGLIFVDLRMPDVDGIEFMRELAGFGYRGGLVLISGEDPRILHTAERLAQAHQLRVLGALPKPVTSAQLRAVLDRCALRVSASPRPARTFYAEELRRAIAAGELLNHYQPTVSFATGGVVGVESLVRWNHPDVGLLYPEEFVPLAEECGLIDELTQTVLHTALHDARCWHETGYGLQVAVNVSMDNLVALDFPEMVMHEVAASGLPPDRLVLEVTESRLMQNFVVALDIVTRLRLKRVLLSIDDFGTGHSSLIQLRDMPFNELKIDRGFVHGACEDHALRAIVDANLRLARSLGLRTVAEGVETREEWDLLRAHGCNFAQGWFVARAMPAHELPEWIADWELRRPALVEALEAVP</sequence>
<dbReference type="SMART" id="SM00052">
    <property type="entry name" value="EAL"/>
    <property type="match status" value="1"/>
</dbReference>
<dbReference type="PROSITE" id="PS50883">
    <property type="entry name" value="EAL"/>
    <property type="match status" value="1"/>
</dbReference>
<keyword evidence="1" id="KW-0597">Phosphoprotein</keyword>
<dbReference type="STRING" id="34027.SAMN05421829_11734"/>
<feature type="modified residue" description="4-aspartylphosphate" evidence="1">
    <location>
        <position position="61"/>
    </location>
</feature>